<dbReference type="PANTHER" id="PTHR30632:SF14">
    <property type="entry name" value="TUNGSTATE_MOLYBDATE_CHROMATE-BINDING PROTEIN MODA"/>
    <property type="match status" value="1"/>
</dbReference>
<dbReference type="Proteomes" id="UP000030428">
    <property type="component" value="Unassembled WGS sequence"/>
</dbReference>
<sequence length="245" mass="26884">MIRFILTIGLLSVFIGDPPVRAGEARIAVASNATSAIKAIAERFQEQTGDKIVLVFGGTGKFYAQIMNGAPFDAFFSADTRRPALLEQKGVALPDSRFTYAQGKIVLFSPKLDATSAVLKKRAYRYLAIANPKLAPYGEAAKQVLEKLGLWDTLRFQMVRGENIGQTYQFVISGNAELGFVALSQIKQPGLAISGSYWEVPANLYQPIKQQAVLLSHNPVAKAFMEFVRSDEVKAIIQGFGYEEQ</sequence>
<dbReference type="InterPro" id="IPR005950">
    <property type="entry name" value="ModA"/>
</dbReference>
<dbReference type="GO" id="GO:1901359">
    <property type="term" value="F:tungstate binding"/>
    <property type="evidence" value="ECO:0007669"/>
    <property type="project" value="UniProtKB-ARBA"/>
</dbReference>
<keyword evidence="2 6" id="KW-0500">Molybdenum</keyword>
<dbReference type="Gene3D" id="3.40.190.10">
    <property type="entry name" value="Periplasmic binding protein-like II"/>
    <property type="match status" value="2"/>
</dbReference>
<dbReference type="AlphaFoldDB" id="A0A0A6PK88"/>
<comment type="subunit">
    <text evidence="5">The complex is composed of two ATP-binding proteins (ModC), two transmembrane proteins (ModB) and a solute-binding protein (ModA).</text>
</comment>
<evidence type="ECO:0000256" key="5">
    <source>
        <dbReference type="ARBA" id="ARBA00062515"/>
    </source>
</evidence>
<evidence type="ECO:0000256" key="1">
    <source>
        <dbReference type="ARBA" id="ARBA00009175"/>
    </source>
</evidence>
<dbReference type="GO" id="GO:0015689">
    <property type="term" value="P:molybdate ion transport"/>
    <property type="evidence" value="ECO:0007669"/>
    <property type="project" value="InterPro"/>
</dbReference>
<proteinExistence type="inferred from homology"/>
<protein>
    <recommendedName>
        <fullName evidence="9">Molybdate ABC transporter substrate-binding protein</fullName>
    </recommendedName>
</protein>
<dbReference type="NCBIfam" id="TIGR01256">
    <property type="entry name" value="modA"/>
    <property type="match status" value="1"/>
</dbReference>
<evidence type="ECO:0000256" key="4">
    <source>
        <dbReference type="ARBA" id="ARBA00022729"/>
    </source>
</evidence>
<feature type="binding site" evidence="6">
    <location>
        <position position="164"/>
    </location>
    <ligand>
        <name>molybdate</name>
        <dbReference type="ChEBI" id="CHEBI:36264"/>
    </ligand>
</feature>
<dbReference type="SUPFAM" id="SSF53850">
    <property type="entry name" value="Periplasmic binding protein-like II"/>
    <property type="match status" value="1"/>
</dbReference>
<dbReference type="GO" id="GO:0046872">
    <property type="term" value="F:metal ion binding"/>
    <property type="evidence" value="ECO:0007669"/>
    <property type="project" value="UniProtKB-KW"/>
</dbReference>
<reference evidence="7 8" key="1">
    <citation type="journal article" date="2016" name="Front. Microbiol.">
        <title>Single-Cell (Meta-)Genomics of a Dimorphic Candidatus Thiomargarita nelsonii Reveals Genomic Plasticity.</title>
        <authorList>
            <person name="Flood B.E."/>
            <person name="Fliss P."/>
            <person name="Jones D.S."/>
            <person name="Dick G.J."/>
            <person name="Jain S."/>
            <person name="Kaster A.K."/>
            <person name="Winkel M."/>
            <person name="Mussmann M."/>
            <person name="Bailey J."/>
        </authorList>
    </citation>
    <scope>NUCLEOTIDE SEQUENCE [LARGE SCALE GENOMIC DNA]</scope>
    <source>
        <strain evidence="7">Hydrate Ridge</strain>
    </source>
</reference>
<keyword evidence="3 6" id="KW-0479">Metal-binding</keyword>
<accession>A0A0A6PK88</accession>
<dbReference type="EMBL" id="JSZA02000022">
    <property type="protein sequence ID" value="KHD11055.1"/>
    <property type="molecule type" value="Genomic_DNA"/>
</dbReference>
<evidence type="ECO:0000256" key="2">
    <source>
        <dbReference type="ARBA" id="ARBA00022505"/>
    </source>
</evidence>
<dbReference type="Pfam" id="PF13531">
    <property type="entry name" value="SBP_bac_11"/>
    <property type="match status" value="1"/>
</dbReference>
<keyword evidence="8" id="KW-1185">Reference proteome</keyword>
<comment type="similarity">
    <text evidence="1">Belongs to the bacterial solute-binding protein ModA family.</text>
</comment>
<dbReference type="FunFam" id="3.40.190.10:FF:000035">
    <property type="entry name" value="Molybdate ABC transporter substrate-binding protein"/>
    <property type="match status" value="1"/>
</dbReference>
<evidence type="ECO:0000256" key="3">
    <source>
        <dbReference type="ARBA" id="ARBA00022723"/>
    </source>
</evidence>
<dbReference type="InterPro" id="IPR044084">
    <property type="entry name" value="AvModA-like_subst-bd"/>
</dbReference>
<dbReference type="GO" id="GO:0030973">
    <property type="term" value="F:molybdate ion binding"/>
    <property type="evidence" value="ECO:0007669"/>
    <property type="project" value="InterPro"/>
</dbReference>
<feature type="binding site" evidence="6">
    <location>
        <position position="59"/>
    </location>
    <ligand>
        <name>molybdate</name>
        <dbReference type="ChEBI" id="CHEBI:36264"/>
    </ligand>
</feature>
<gene>
    <name evidence="7" type="ORF">PN36_07660</name>
</gene>
<name>A0A0A6PK88_9GAMM</name>
<dbReference type="PANTHER" id="PTHR30632">
    <property type="entry name" value="MOLYBDATE-BINDING PERIPLASMIC PROTEIN"/>
    <property type="match status" value="1"/>
</dbReference>
<dbReference type="InterPro" id="IPR050682">
    <property type="entry name" value="ModA/WtpA"/>
</dbReference>
<evidence type="ECO:0000313" key="7">
    <source>
        <dbReference type="EMBL" id="KHD11055.1"/>
    </source>
</evidence>
<dbReference type="PIRSF" id="PIRSF004846">
    <property type="entry name" value="ModA"/>
    <property type="match status" value="1"/>
</dbReference>
<keyword evidence="4" id="KW-0732">Signal</keyword>
<evidence type="ECO:0000256" key="6">
    <source>
        <dbReference type="PIRSR" id="PIRSR004846-1"/>
    </source>
</evidence>
<evidence type="ECO:0000313" key="8">
    <source>
        <dbReference type="Proteomes" id="UP000030428"/>
    </source>
</evidence>
<dbReference type="CDD" id="cd13539">
    <property type="entry name" value="PBP2_AvModA"/>
    <property type="match status" value="1"/>
</dbReference>
<organism evidence="7 8">
    <name type="scientific">Candidatus Thiomargarita nelsonii</name>
    <dbReference type="NCBI Taxonomy" id="1003181"/>
    <lineage>
        <taxon>Bacteria</taxon>
        <taxon>Pseudomonadati</taxon>
        <taxon>Pseudomonadota</taxon>
        <taxon>Gammaproteobacteria</taxon>
        <taxon>Thiotrichales</taxon>
        <taxon>Thiotrichaceae</taxon>
        <taxon>Thiomargarita</taxon>
    </lineage>
</organism>
<comment type="caution">
    <text evidence="7">The sequence shown here is derived from an EMBL/GenBank/DDBJ whole genome shotgun (WGS) entry which is preliminary data.</text>
</comment>
<evidence type="ECO:0008006" key="9">
    <source>
        <dbReference type="Google" id="ProtNLM"/>
    </source>
</evidence>